<gene>
    <name evidence="3" type="ORF">LTR09_004352</name>
</gene>
<dbReference type="AlphaFoldDB" id="A0AAJ0DIC7"/>
<dbReference type="GO" id="GO:0016491">
    <property type="term" value="F:oxidoreductase activity"/>
    <property type="evidence" value="ECO:0007669"/>
    <property type="project" value="UniProtKB-KW"/>
</dbReference>
<dbReference type="CDD" id="cd05233">
    <property type="entry name" value="SDR_c"/>
    <property type="match status" value="1"/>
</dbReference>
<evidence type="ECO:0000256" key="1">
    <source>
        <dbReference type="ARBA" id="ARBA00006484"/>
    </source>
</evidence>
<dbReference type="PANTHER" id="PTHR43115:SF4">
    <property type="entry name" value="DEHYDROGENASE_REDUCTASE SDR FAMILY MEMBER 11"/>
    <property type="match status" value="1"/>
</dbReference>
<evidence type="ECO:0008006" key="5">
    <source>
        <dbReference type="Google" id="ProtNLM"/>
    </source>
</evidence>
<accession>A0AAJ0DIC7</accession>
<dbReference type="Proteomes" id="UP001271007">
    <property type="component" value="Unassembled WGS sequence"/>
</dbReference>
<dbReference type="Pfam" id="PF00106">
    <property type="entry name" value="adh_short"/>
    <property type="match status" value="1"/>
</dbReference>
<protein>
    <recommendedName>
        <fullName evidence="5">NAD(P)-binding protein</fullName>
    </recommendedName>
</protein>
<comment type="caution">
    <text evidence="3">The sequence shown here is derived from an EMBL/GenBank/DDBJ whole genome shotgun (WGS) entry which is preliminary data.</text>
</comment>
<dbReference type="InterPro" id="IPR002347">
    <property type="entry name" value="SDR_fam"/>
</dbReference>
<name>A0AAJ0DIC7_9PEZI</name>
<proteinExistence type="inferred from homology"/>
<dbReference type="Gene3D" id="3.40.50.720">
    <property type="entry name" value="NAD(P)-binding Rossmann-like Domain"/>
    <property type="match status" value="1"/>
</dbReference>
<keyword evidence="4" id="KW-1185">Reference proteome</keyword>
<dbReference type="PRINTS" id="PR00081">
    <property type="entry name" value="GDHRDH"/>
</dbReference>
<dbReference type="EMBL" id="JAWDJX010000011">
    <property type="protein sequence ID" value="KAK3054623.1"/>
    <property type="molecule type" value="Genomic_DNA"/>
</dbReference>
<evidence type="ECO:0000313" key="4">
    <source>
        <dbReference type="Proteomes" id="UP001271007"/>
    </source>
</evidence>
<evidence type="ECO:0000256" key="2">
    <source>
        <dbReference type="ARBA" id="ARBA00023002"/>
    </source>
</evidence>
<dbReference type="InterPro" id="IPR036291">
    <property type="entry name" value="NAD(P)-bd_dom_sf"/>
</dbReference>
<organism evidence="3 4">
    <name type="scientific">Extremus antarcticus</name>
    <dbReference type="NCBI Taxonomy" id="702011"/>
    <lineage>
        <taxon>Eukaryota</taxon>
        <taxon>Fungi</taxon>
        <taxon>Dikarya</taxon>
        <taxon>Ascomycota</taxon>
        <taxon>Pezizomycotina</taxon>
        <taxon>Dothideomycetes</taxon>
        <taxon>Dothideomycetidae</taxon>
        <taxon>Mycosphaerellales</taxon>
        <taxon>Extremaceae</taxon>
        <taxon>Extremus</taxon>
    </lineage>
</organism>
<keyword evidence="2" id="KW-0560">Oxidoreductase</keyword>
<comment type="similarity">
    <text evidence="1">Belongs to the short-chain dehydrogenases/reductases (SDR) family.</text>
</comment>
<dbReference type="PANTHER" id="PTHR43115">
    <property type="entry name" value="DEHYDROGENASE/REDUCTASE SDR FAMILY MEMBER 11"/>
    <property type="match status" value="1"/>
</dbReference>
<dbReference type="SUPFAM" id="SSF51735">
    <property type="entry name" value="NAD(P)-binding Rossmann-fold domains"/>
    <property type="match status" value="1"/>
</dbReference>
<evidence type="ECO:0000313" key="3">
    <source>
        <dbReference type="EMBL" id="KAK3054623.1"/>
    </source>
</evidence>
<sequence>MTQPETLSSDWGAGAVSHFITKTHHEPNAALDPTKVTLPKPFIVCVIGARRGIGAGIAYSYAKAGASGLVLASRRLSGLEETAAKCRSLQPGIETEIVECDISSNSSVASLAQATQAKFGRLDVVVVNSGFSGPVVLSLTDTDPETFKQAIDVNYVGTFHCAKHLVPLLLATSGGGKAFIVVSSLASVLVRGPIANTQYCVSKLAQLKLMEHVHEQYSAQGLKAFSVHPGAVETEMAVETCPEVFRGALVDSVELCGAFCVWSTKEGRGWLSGRLVCANWDVEELEGRREEVVKRDLLKVRVGV</sequence>
<reference evidence="3" key="1">
    <citation type="submission" date="2023-04" db="EMBL/GenBank/DDBJ databases">
        <title>Black Yeasts Isolated from many extreme environments.</title>
        <authorList>
            <person name="Coleine C."/>
            <person name="Stajich J.E."/>
            <person name="Selbmann L."/>
        </authorList>
    </citation>
    <scope>NUCLEOTIDE SEQUENCE</scope>
    <source>
        <strain evidence="3">CCFEE 5312</strain>
    </source>
</reference>